<gene>
    <name evidence="1" type="ORF">F2Q68_00016542</name>
</gene>
<reference evidence="1" key="1">
    <citation type="submission" date="2019-12" db="EMBL/GenBank/DDBJ databases">
        <title>Genome sequencing and annotation of Brassica cretica.</title>
        <authorList>
            <person name="Studholme D.J."/>
            <person name="Sarris P.F."/>
        </authorList>
    </citation>
    <scope>NUCLEOTIDE SEQUENCE</scope>
    <source>
        <strain evidence="1">PFS-001/15</strain>
        <tissue evidence="1">Leaf</tissue>
    </source>
</reference>
<dbReference type="Proteomes" id="UP000712281">
    <property type="component" value="Unassembled WGS sequence"/>
</dbReference>
<comment type="caution">
    <text evidence="1">The sequence shown here is derived from an EMBL/GenBank/DDBJ whole genome shotgun (WGS) entry which is preliminary data.</text>
</comment>
<sequence length="118" mass="12680">MAEMTIRPCMDGNRGADNVIRCQRAVSGWSCRKLGDCYLTGQPALFSVSSSVECHTGRLSRTTSLSSPFTHAPSSPFPMCGGLYVEVYGYGWKALTLGHFQAQCAASKPRYMAGAACT</sequence>
<dbReference type="EMBL" id="QGKW02001940">
    <property type="protein sequence ID" value="KAF2557614.1"/>
    <property type="molecule type" value="Genomic_DNA"/>
</dbReference>
<name>A0A8S9HK08_BRACR</name>
<evidence type="ECO:0000313" key="2">
    <source>
        <dbReference type="Proteomes" id="UP000712281"/>
    </source>
</evidence>
<protein>
    <submittedName>
        <fullName evidence="1">Uncharacterized protein</fullName>
    </submittedName>
</protein>
<evidence type="ECO:0000313" key="1">
    <source>
        <dbReference type="EMBL" id="KAF2557614.1"/>
    </source>
</evidence>
<proteinExistence type="predicted"/>
<organism evidence="1 2">
    <name type="scientific">Brassica cretica</name>
    <name type="common">Mustard</name>
    <dbReference type="NCBI Taxonomy" id="69181"/>
    <lineage>
        <taxon>Eukaryota</taxon>
        <taxon>Viridiplantae</taxon>
        <taxon>Streptophyta</taxon>
        <taxon>Embryophyta</taxon>
        <taxon>Tracheophyta</taxon>
        <taxon>Spermatophyta</taxon>
        <taxon>Magnoliopsida</taxon>
        <taxon>eudicotyledons</taxon>
        <taxon>Gunneridae</taxon>
        <taxon>Pentapetalae</taxon>
        <taxon>rosids</taxon>
        <taxon>malvids</taxon>
        <taxon>Brassicales</taxon>
        <taxon>Brassicaceae</taxon>
        <taxon>Brassiceae</taxon>
        <taxon>Brassica</taxon>
    </lineage>
</organism>
<dbReference type="AlphaFoldDB" id="A0A8S9HK08"/>
<accession>A0A8S9HK08</accession>